<evidence type="ECO:0000256" key="1">
    <source>
        <dbReference type="SAM" id="SignalP"/>
    </source>
</evidence>
<proteinExistence type="predicted"/>
<organism evidence="2 3">
    <name type="scientific">Pseudomonas putida</name>
    <name type="common">Arthrobacter siderocapsulatus</name>
    <dbReference type="NCBI Taxonomy" id="303"/>
    <lineage>
        <taxon>Bacteria</taxon>
        <taxon>Pseudomonadati</taxon>
        <taxon>Pseudomonadota</taxon>
        <taxon>Gammaproteobacteria</taxon>
        <taxon>Pseudomonadales</taxon>
        <taxon>Pseudomonadaceae</taxon>
        <taxon>Pseudomonas</taxon>
    </lineage>
</organism>
<accession>A0A2Z4RU95</accession>
<sequence>MSRFSVGASLLAIAIWQSAQVLNVPASSRAGSLLQVERYRDSGYESLFCRSEPARDGDPSAGTGVECAGLIASRLAPTGRALSGLRL</sequence>
<feature type="signal peptide" evidence="1">
    <location>
        <begin position="1"/>
        <end position="19"/>
    </location>
</feature>
<protein>
    <submittedName>
        <fullName evidence="2">Uncharacterized protein</fullName>
    </submittedName>
</protein>
<dbReference type="OrthoDB" id="7033459at2"/>
<evidence type="ECO:0000313" key="2">
    <source>
        <dbReference type="EMBL" id="AWY44285.1"/>
    </source>
</evidence>
<keyword evidence="1" id="KW-0732">Signal</keyword>
<feature type="chain" id="PRO_5016239948" evidence="1">
    <location>
        <begin position="20"/>
        <end position="87"/>
    </location>
</feature>
<dbReference type="AlphaFoldDB" id="A0A2Z4RU95"/>
<dbReference type="Proteomes" id="UP000250299">
    <property type="component" value="Chromosome"/>
</dbReference>
<reference evidence="2 3" key="1">
    <citation type="submission" date="2018-05" db="EMBL/GenBank/DDBJ databases">
        <title>Whole genome sequence of Pseudomonas putida JBC17.</title>
        <authorList>
            <person name="Lee Y.H."/>
            <person name="David K."/>
        </authorList>
    </citation>
    <scope>NUCLEOTIDE SEQUENCE [LARGE SCALE GENOMIC DNA]</scope>
    <source>
        <strain evidence="2 3">JBC17</strain>
    </source>
</reference>
<name>A0A2Z4RU95_PSEPU</name>
<dbReference type="EMBL" id="CP029693">
    <property type="protein sequence ID" value="AWY44285.1"/>
    <property type="molecule type" value="Genomic_DNA"/>
</dbReference>
<gene>
    <name evidence="2" type="ORF">DKY63_32015</name>
</gene>
<evidence type="ECO:0000313" key="3">
    <source>
        <dbReference type="Proteomes" id="UP000250299"/>
    </source>
</evidence>